<dbReference type="GO" id="GO:0003700">
    <property type="term" value="F:DNA-binding transcription factor activity"/>
    <property type="evidence" value="ECO:0007669"/>
    <property type="project" value="TreeGrafter"/>
</dbReference>
<dbReference type="PROSITE" id="PS50977">
    <property type="entry name" value="HTH_TETR_2"/>
    <property type="match status" value="1"/>
</dbReference>
<evidence type="ECO:0000313" key="6">
    <source>
        <dbReference type="EMBL" id="VTO17152.1"/>
    </source>
</evidence>
<feature type="DNA-binding region" description="H-T-H motif" evidence="4">
    <location>
        <begin position="36"/>
        <end position="55"/>
    </location>
</feature>
<keyword evidence="2 4" id="KW-0238">DNA-binding</keyword>
<dbReference type="InterPro" id="IPR009057">
    <property type="entry name" value="Homeodomain-like_sf"/>
</dbReference>
<evidence type="ECO:0000313" key="7">
    <source>
        <dbReference type="Proteomes" id="UP000309952"/>
    </source>
</evidence>
<evidence type="ECO:0000256" key="3">
    <source>
        <dbReference type="ARBA" id="ARBA00023163"/>
    </source>
</evidence>
<keyword evidence="7" id="KW-1185">Reference proteome</keyword>
<protein>
    <submittedName>
        <fullName evidence="6">HTH-type transcriptional repressor KstR2</fullName>
    </submittedName>
</protein>
<dbReference type="Proteomes" id="UP000309952">
    <property type="component" value="Chromosome"/>
</dbReference>
<dbReference type="AlphaFoldDB" id="A0A4P1KA73"/>
<dbReference type="KEGG" id="bvy:NCTC9239_02327"/>
<dbReference type="EMBL" id="LR588407">
    <property type="protein sequence ID" value="VTO17152.1"/>
    <property type="molecule type" value="Genomic_DNA"/>
</dbReference>
<feature type="domain" description="HTH tetR-type" evidence="5">
    <location>
        <begin position="13"/>
        <end position="73"/>
    </location>
</feature>
<keyword evidence="3" id="KW-0804">Transcription</keyword>
<organism evidence="6 7">
    <name type="scientific">Brevundimonas vancanneytii</name>
    <dbReference type="NCBI Taxonomy" id="1325724"/>
    <lineage>
        <taxon>Bacteria</taxon>
        <taxon>Pseudomonadati</taxon>
        <taxon>Pseudomonadota</taxon>
        <taxon>Alphaproteobacteria</taxon>
        <taxon>Caulobacterales</taxon>
        <taxon>Caulobacteraceae</taxon>
        <taxon>Brevundimonas</taxon>
    </lineage>
</organism>
<keyword evidence="1" id="KW-0805">Transcription regulation</keyword>
<dbReference type="InterPro" id="IPR036271">
    <property type="entry name" value="Tet_transcr_reg_TetR-rel_C_sf"/>
</dbReference>
<dbReference type="InterPro" id="IPR041490">
    <property type="entry name" value="KstR2_TetR_C"/>
</dbReference>
<gene>
    <name evidence="6" type="primary">kstR2_2</name>
    <name evidence="6" type="ORF">NCTC9239_02327</name>
</gene>
<dbReference type="SUPFAM" id="SSF46689">
    <property type="entry name" value="Homeodomain-like"/>
    <property type="match status" value="1"/>
</dbReference>
<evidence type="ECO:0000256" key="2">
    <source>
        <dbReference type="ARBA" id="ARBA00023125"/>
    </source>
</evidence>
<dbReference type="Gene3D" id="1.10.357.10">
    <property type="entry name" value="Tetracycline Repressor, domain 2"/>
    <property type="match status" value="1"/>
</dbReference>
<dbReference type="PRINTS" id="PR00455">
    <property type="entry name" value="HTHTETR"/>
</dbReference>
<evidence type="ECO:0000259" key="5">
    <source>
        <dbReference type="PROSITE" id="PS50977"/>
    </source>
</evidence>
<sequence length="206" mass="22631">MASTASTAPRKGELSSSRLLELAADLFRQNGYAATTMRDIADAGGMKAGSLYYHFSSKDEILDGVLERGIGEAIRGFEAAMAALPADADFDARIRAATTAHLKTVWEYGTYTVASRQLLKHIPESLHAKHIGMRRRYDELWRNLLHGGVEAGILARDADLGLTRLFLLGSLNWTSEWLDPQKKSFEDLGAMAAELFLNGMRMAPAE</sequence>
<accession>A0A4P1KA73</accession>
<dbReference type="Pfam" id="PF17932">
    <property type="entry name" value="TetR_C_24"/>
    <property type="match status" value="1"/>
</dbReference>
<dbReference type="InterPro" id="IPR001647">
    <property type="entry name" value="HTH_TetR"/>
</dbReference>
<dbReference type="PANTHER" id="PTHR30055">
    <property type="entry name" value="HTH-TYPE TRANSCRIPTIONAL REGULATOR RUTR"/>
    <property type="match status" value="1"/>
</dbReference>
<reference evidence="6 7" key="1">
    <citation type="submission" date="2019-04" db="EMBL/GenBank/DDBJ databases">
        <authorList>
            <consortium name="Pathogen Informatics"/>
        </authorList>
    </citation>
    <scope>NUCLEOTIDE SEQUENCE [LARGE SCALE GENOMIC DNA]</scope>
    <source>
        <strain evidence="6 7">NCTC9239</strain>
    </source>
</reference>
<evidence type="ECO:0000256" key="1">
    <source>
        <dbReference type="ARBA" id="ARBA00023015"/>
    </source>
</evidence>
<name>A0A4P1KA73_9CAUL</name>
<dbReference type="InterPro" id="IPR050109">
    <property type="entry name" value="HTH-type_TetR-like_transc_reg"/>
</dbReference>
<dbReference type="SUPFAM" id="SSF48498">
    <property type="entry name" value="Tetracyclin repressor-like, C-terminal domain"/>
    <property type="match status" value="1"/>
</dbReference>
<dbReference type="Gene3D" id="1.10.10.60">
    <property type="entry name" value="Homeodomain-like"/>
    <property type="match status" value="1"/>
</dbReference>
<dbReference type="PANTHER" id="PTHR30055:SF234">
    <property type="entry name" value="HTH-TYPE TRANSCRIPTIONAL REGULATOR BETI"/>
    <property type="match status" value="1"/>
</dbReference>
<dbReference type="Pfam" id="PF00440">
    <property type="entry name" value="TetR_N"/>
    <property type="match status" value="1"/>
</dbReference>
<dbReference type="RefSeq" id="WP_134582115.1">
    <property type="nucleotide sequence ID" value="NZ_LR588407.1"/>
</dbReference>
<proteinExistence type="predicted"/>
<evidence type="ECO:0000256" key="4">
    <source>
        <dbReference type="PROSITE-ProRule" id="PRU00335"/>
    </source>
</evidence>
<dbReference type="GO" id="GO:0000976">
    <property type="term" value="F:transcription cis-regulatory region binding"/>
    <property type="evidence" value="ECO:0007669"/>
    <property type="project" value="TreeGrafter"/>
</dbReference>